<feature type="transmembrane region" description="Helical" evidence="8">
    <location>
        <begin position="511"/>
        <end position="532"/>
    </location>
</feature>
<keyword evidence="10" id="KW-1185">Reference proteome</keyword>
<comment type="subcellular location">
    <subcellularLocation>
        <location evidence="1">Membrane</location>
        <topology evidence="1">Multi-pass membrane protein</topology>
    </subcellularLocation>
</comment>
<reference evidence="9 10" key="1">
    <citation type="submission" date="2018-06" db="EMBL/GenBank/DDBJ databases">
        <authorList>
            <consortium name="Pathogen Informatics"/>
            <person name="Doyle S."/>
        </authorList>
    </citation>
    <scope>NUCLEOTIDE SEQUENCE [LARGE SCALE GENOMIC DNA]</scope>
    <source>
        <strain evidence="9 10">NCTC12360</strain>
    </source>
</reference>
<dbReference type="InterPro" id="IPR002490">
    <property type="entry name" value="V-ATPase_116kDa_su"/>
</dbReference>
<evidence type="ECO:0000256" key="4">
    <source>
        <dbReference type="ARBA" id="ARBA00022692"/>
    </source>
</evidence>
<dbReference type="PANTHER" id="PTHR11629:SF63">
    <property type="entry name" value="V-TYPE PROTON ATPASE SUBUNIT A"/>
    <property type="match status" value="1"/>
</dbReference>
<keyword evidence="7 8" id="KW-0472">Membrane</keyword>
<dbReference type="GO" id="GO:0016471">
    <property type="term" value="C:vacuolar proton-transporting V-type ATPase complex"/>
    <property type="evidence" value="ECO:0007669"/>
    <property type="project" value="TreeGrafter"/>
</dbReference>
<proteinExistence type="inferred from homology"/>
<evidence type="ECO:0000256" key="2">
    <source>
        <dbReference type="ARBA" id="ARBA00009904"/>
    </source>
</evidence>
<keyword evidence="9" id="KW-0378">Hydrolase</keyword>
<dbReference type="GO" id="GO:0046961">
    <property type="term" value="F:proton-transporting ATPase activity, rotational mechanism"/>
    <property type="evidence" value="ECO:0007669"/>
    <property type="project" value="InterPro"/>
</dbReference>
<dbReference type="EC" id="3.6.3.14" evidence="9"/>
<keyword evidence="4 8" id="KW-0812">Transmembrane</keyword>
<dbReference type="GO" id="GO:0007035">
    <property type="term" value="P:vacuolar acidification"/>
    <property type="evidence" value="ECO:0007669"/>
    <property type="project" value="TreeGrafter"/>
</dbReference>
<evidence type="ECO:0000256" key="8">
    <source>
        <dbReference type="SAM" id="Phobius"/>
    </source>
</evidence>
<protein>
    <submittedName>
        <fullName evidence="9">Archaeal/vacuolar-type H+-ATPase subunit I</fullName>
        <ecNumber evidence="9">3.6.3.14</ecNumber>
    </submittedName>
</protein>
<feature type="transmembrane region" description="Helical" evidence="8">
    <location>
        <begin position="591"/>
        <end position="611"/>
    </location>
</feature>
<dbReference type="GO" id="GO:0033179">
    <property type="term" value="C:proton-transporting V-type ATPase, V0 domain"/>
    <property type="evidence" value="ECO:0007669"/>
    <property type="project" value="InterPro"/>
</dbReference>
<feature type="transmembrane region" description="Helical" evidence="8">
    <location>
        <begin position="564"/>
        <end position="585"/>
    </location>
</feature>
<accession>A0A376H2D8</accession>
<evidence type="ECO:0000256" key="3">
    <source>
        <dbReference type="ARBA" id="ARBA00022448"/>
    </source>
</evidence>
<evidence type="ECO:0000256" key="5">
    <source>
        <dbReference type="ARBA" id="ARBA00022989"/>
    </source>
</evidence>
<feature type="transmembrane region" description="Helical" evidence="8">
    <location>
        <begin position="412"/>
        <end position="430"/>
    </location>
</feature>
<dbReference type="AlphaFoldDB" id="A0A376H2D8"/>
<evidence type="ECO:0000256" key="1">
    <source>
        <dbReference type="ARBA" id="ARBA00004141"/>
    </source>
</evidence>
<sequence>MAIAKMQKFSLLTFYEQKDAVLHQLQDFQGVELLFSEMYYESDETTGVLTPVRDEQKQTEEVENQFDQVNWGLQLLEEYVPKKGMLEKLRQPIKRYTLHELAQAAHTYPWQEVCQTLRKQDKRLRLIEQEKRELLAQEAELNKWKYFEDRPQILNELKKSGGLLGSLPNSEFAAFTKGCEKLPLVYFETVYQSQTTTYLFVLFHKDVKDKVSSLLKKTAFEQYTYPYSGLPKDDLQHVKEKSHALIEEEKTIKHALRAMSEEQGQLRLVAEYLDGAIKRAQSNEKLLRSAHAVAISGWIPVEQAAELEKRIQQASKDAFHLEYQQVKEQEIEDVPILLNNSRWIQPFEGLVRMYSLPQYDELDPTPFMAPFYMVAFGMMVADFGYGLLLFLATLLGKKFFHLSKGLEQNLTLFQLCSIPTIIWGLIYGNFFGFEFSFQLLSAQEDVNQILVLSIIFGYIQIMFGLALKFYVLWKRKDQKLQAVFQAGSWMVFLISVVLLAAGMLLLPDSPLQTIGLIMIIASLVAVVFGGSLEGKTLAGKIGSGLYGLMDVTNYVGDMISFTRLMALGVAGGSIASAFNLIISYLPIAARFTVGILLFVALHALNIFLSYLSAYVHGIRLQYLEYFGKFFTGGGRAFVPFKTDEKYVEVISEEKMQEEKNGKLD</sequence>
<keyword evidence="6" id="KW-0406">Ion transport</keyword>
<dbReference type="Pfam" id="PF01496">
    <property type="entry name" value="V_ATPase_I"/>
    <property type="match status" value="1"/>
</dbReference>
<keyword evidence="3" id="KW-0813">Transport</keyword>
<dbReference type="GO" id="GO:0016787">
    <property type="term" value="F:hydrolase activity"/>
    <property type="evidence" value="ECO:0007669"/>
    <property type="project" value="UniProtKB-KW"/>
</dbReference>
<dbReference type="GO" id="GO:0051117">
    <property type="term" value="F:ATPase binding"/>
    <property type="evidence" value="ECO:0007669"/>
    <property type="project" value="TreeGrafter"/>
</dbReference>
<evidence type="ECO:0000313" key="9">
    <source>
        <dbReference type="EMBL" id="STD82975.1"/>
    </source>
</evidence>
<dbReference type="RefSeq" id="WP_060814828.1">
    <property type="nucleotide sequence ID" value="NZ_JBHULA010000058.1"/>
</dbReference>
<dbReference type="PANTHER" id="PTHR11629">
    <property type="entry name" value="VACUOLAR PROTON ATPASES"/>
    <property type="match status" value="1"/>
</dbReference>
<dbReference type="EMBL" id="UFYW01000001">
    <property type="protein sequence ID" value="STD82975.1"/>
    <property type="molecule type" value="Genomic_DNA"/>
</dbReference>
<feature type="transmembrane region" description="Helical" evidence="8">
    <location>
        <begin position="483"/>
        <end position="505"/>
    </location>
</feature>
<organism evidence="9 10">
    <name type="scientific">Enterococcus gallinarum</name>
    <dbReference type="NCBI Taxonomy" id="1353"/>
    <lineage>
        <taxon>Bacteria</taxon>
        <taxon>Bacillati</taxon>
        <taxon>Bacillota</taxon>
        <taxon>Bacilli</taxon>
        <taxon>Lactobacillales</taxon>
        <taxon>Enterococcaceae</taxon>
        <taxon>Enterococcus</taxon>
    </lineage>
</organism>
<comment type="similarity">
    <text evidence="2">Belongs to the V-ATPase 116 kDa subunit family.</text>
</comment>
<evidence type="ECO:0000256" key="7">
    <source>
        <dbReference type="ARBA" id="ARBA00023136"/>
    </source>
</evidence>
<dbReference type="OrthoDB" id="9803814at2"/>
<gene>
    <name evidence="9" type="ORF">NCTC12360_01416</name>
</gene>
<evidence type="ECO:0000313" key="10">
    <source>
        <dbReference type="Proteomes" id="UP000254807"/>
    </source>
</evidence>
<evidence type="ECO:0000256" key="6">
    <source>
        <dbReference type="ARBA" id="ARBA00023065"/>
    </source>
</evidence>
<name>A0A376H2D8_ENTGA</name>
<feature type="transmembrane region" description="Helical" evidence="8">
    <location>
        <begin position="371"/>
        <end position="391"/>
    </location>
</feature>
<feature type="transmembrane region" description="Helical" evidence="8">
    <location>
        <begin position="450"/>
        <end position="471"/>
    </location>
</feature>
<dbReference type="Proteomes" id="UP000254807">
    <property type="component" value="Unassembled WGS sequence"/>
</dbReference>
<keyword evidence="5 8" id="KW-1133">Transmembrane helix</keyword>